<dbReference type="SUPFAM" id="SSF54160">
    <property type="entry name" value="Chromo domain-like"/>
    <property type="match status" value="1"/>
</dbReference>
<evidence type="ECO:0000259" key="4">
    <source>
        <dbReference type="PROSITE" id="PS50013"/>
    </source>
</evidence>
<feature type="compositionally biased region" description="Polar residues" evidence="3">
    <location>
        <begin position="535"/>
        <end position="546"/>
    </location>
</feature>
<dbReference type="InterPro" id="IPR051219">
    <property type="entry name" value="Heterochromatin_chromo-domain"/>
</dbReference>
<dbReference type="OrthoDB" id="433924at2759"/>
<accession>A0A8H5GYV1</accession>
<feature type="compositionally biased region" description="Low complexity" evidence="3">
    <location>
        <begin position="367"/>
        <end position="383"/>
    </location>
</feature>
<dbReference type="InterPro" id="IPR023780">
    <property type="entry name" value="Chromo_domain"/>
</dbReference>
<evidence type="ECO:0000256" key="1">
    <source>
        <dbReference type="ARBA" id="ARBA00004123"/>
    </source>
</evidence>
<dbReference type="AlphaFoldDB" id="A0A8H5GYV1"/>
<feature type="compositionally biased region" description="Low complexity" evidence="3">
    <location>
        <begin position="486"/>
        <end position="501"/>
    </location>
</feature>
<dbReference type="EMBL" id="JAACJM010000003">
    <property type="protein sequence ID" value="KAF5373542.1"/>
    <property type="molecule type" value="Genomic_DNA"/>
</dbReference>
<dbReference type="Gene3D" id="2.40.50.40">
    <property type="match status" value="1"/>
</dbReference>
<dbReference type="PANTHER" id="PTHR22812">
    <property type="entry name" value="CHROMOBOX PROTEIN"/>
    <property type="match status" value="1"/>
</dbReference>
<feature type="compositionally biased region" description="Low complexity" evidence="3">
    <location>
        <begin position="193"/>
        <end position="203"/>
    </location>
</feature>
<feature type="compositionally biased region" description="Low complexity" evidence="3">
    <location>
        <begin position="256"/>
        <end position="276"/>
    </location>
</feature>
<dbReference type="Pfam" id="PF00385">
    <property type="entry name" value="Chromo"/>
    <property type="match status" value="1"/>
</dbReference>
<feature type="compositionally biased region" description="Polar residues" evidence="3">
    <location>
        <begin position="219"/>
        <end position="231"/>
    </location>
</feature>
<feature type="domain" description="Chromo" evidence="4">
    <location>
        <begin position="27"/>
        <end position="78"/>
    </location>
</feature>
<proteinExistence type="predicted"/>
<dbReference type="GO" id="GO:0006338">
    <property type="term" value="P:chromatin remodeling"/>
    <property type="evidence" value="ECO:0007669"/>
    <property type="project" value="UniProtKB-ARBA"/>
</dbReference>
<keyword evidence="2" id="KW-0539">Nucleus</keyword>
<feature type="compositionally biased region" description="Polar residues" evidence="3">
    <location>
        <begin position="433"/>
        <end position="443"/>
    </location>
</feature>
<gene>
    <name evidence="5" type="ORF">D9758_000846</name>
</gene>
<sequence length="1119" mass="124372">MGRSRKKARVQKMQEEEEQESDKVPIYEVEVITSARVNEDGEWEYYVKWHGYGPEEDCWEPAENVKNCTRLLKAFWKEVGVDSEDYFPGYVTSASKEWIARERKRAQKEFSLDRKGMEKRAKRQREEISKAAKKADKSGDLTDEERPKKKSTLLSRGKVKSRASIGSLEPVAGQNRLSRKRKRGDSDSESESSSDAASSSSEDTPLSLRKQSQDKHASRSTGASREPSVSTAGGKANVRKNTFLSSSVPEKGGTKGKQATAPGTAKAKTTEAEPAASQSKKGKGKEKAPDDPASLFSDEFESSSPQRPPPPSNKPAKPSLTRLSIPDSTRTSAPNSTTSLPGRTNKPASSTSALLPKKPKPTFPTQASGPASAGSSPASLLPGRSDTKSASLTPNIPSKTTGSLQQQSNGQDTSHVAGSSLSTKQRLFRMAVTPQNPREQFQAGTKKPSLSGLNFRKHSTASSTNNSPSIPFQSPAVAQDPRLRKTAASTMPPPASTAMSPNRVTDSSFVSSPVDDLFDDAMIPTFFEQVPGPQSVLTPPTAQPQPSAGEAENFLNSMVLPSVESDQERAAASASAPRPPGNIPSAASIFLASHRISKKWKWTGKIELQREDEVVVLCEEATLTDTTQVVPQGMPFLVAMPEALKSIRFTSFLQLDHLDSVLLACKPVQQLARLSAEDDAGKKALGKLARFISAKQLPVLVPIILDSRHVAQVVVFPPEMQALYRRFQVPPEYKTSILVAALLPWTLDSPDQTRLVQAQNSRNKGEREKDPNFWPEGLIRREPALKQAIRMLEYPHWLHSYMGFAERTFAIWSDEKQFRTKNLESDLLRDILKKYNQTREVVLSDSTQLTLKAVFVHISALRNLSKLPKLIELRSHKLETMFILFGGILTFTASVLVDDSISILEKINEVDDHKLWLGYLIPSVLGMAVKLHYRDQDPLVAFDNDKFVFHFLLTAIDEGKISLMRAPPQKHTSSLPPLTNSATPQNLKDWQATSEKLLVREEGHLAWKSKADDWIMEQAKSVLRGPREILDYCLKEFWAKYANVPETEWQSTLEAEISADLEVMQVQPAIMHEYRRFVVLKAERDHNIKGDRDGFEWVTCNEFKFRDQSDDLMRPENLY</sequence>
<dbReference type="InterPro" id="IPR016197">
    <property type="entry name" value="Chromo-like_dom_sf"/>
</dbReference>
<keyword evidence="6" id="KW-1185">Reference proteome</keyword>
<dbReference type="GO" id="GO:0005634">
    <property type="term" value="C:nucleus"/>
    <property type="evidence" value="ECO:0007669"/>
    <property type="project" value="UniProtKB-SubCell"/>
</dbReference>
<evidence type="ECO:0000313" key="5">
    <source>
        <dbReference type="EMBL" id="KAF5373542.1"/>
    </source>
</evidence>
<evidence type="ECO:0000256" key="2">
    <source>
        <dbReference type="ARBA" id="ARBA00023242"/>
    </source>
</evidence>
<dbReference type="Proteomes" id="UP000559256">
    <property type="component" value="Unassembled WGS sequence"/>
</dbReference>
<organism evidence="5 6">
    <name type="scientific">Tetrapyrgos nigripes</name>
    <dbReference type="NCBI Taxonomy" id="182062"/>
    <lineage>
        <taxon>Eukaryota</taxon>
        <taxon>Fungi</taxon>
        <taxon>Dikarya</taxon>
        <taxon>Basidiomycota</taxon>
        <taxon>Agaricomycotina</taxon>
        <taxon>Agaricomycetes</taxon>
        <taxon>Agaricomycetidae</taxon>
        <taxon>Agaricales</taxon>
        <taxon>Marasmiineae</taxon>
        <taxon>Marasmiaceae</taxon>
        <taxon>Tetrapyrgos</taxon>
    </lineage>
</organism>
<dbReference type="SMART" id="SM00298">
    <property type="entry name" value="CHROMO"/>
    <property type="match status" value="1"/>
</dbReference>
<feature type="compositionally biased region" description="Basic residues" evidence="3">
    <location>
        <begin position="1"/>
        <end position="10"/>
    </location>
</feature>
<dbReference type="PROSITE" id="PS50013">
    <property type="entry name" value="CHROMO_2"/>
    <property type="match status" value="1"/>
</dbReference>
<feature type="region of interest" description="Disordered" evidence="3">
    <location>
        <begin position="1"/>
        <end position="21"/>
    </location>
</feature>
<feature type="compositionally biased region" description="Polar residues" evidence="3">
    <location>
        <begin position="239"/>
        <end position="248"/>
    </location>
</feature>
<dbReference type="CDD" id="cd18968">
    <property type="entry name" value="chromodomain"/>
    <property type="match status" value="1"/>
</dbReference>
<feature type="compositionally biased region" description="Polar residues" evidence="3">
    <location>
        <begin position="460"/>
        <end position="472"/>
    </location>
</feature>
<feature type="region of interest" description="Disordered" evidence="3">
    <location>
        <begin position="106"/>
        <end position="508"/>
    </location>
</feature>
<comment type="subcellular location">
    <subcellularLocation>
        <location evidence="1">Nucleus</location>
    </subcellularLocation>
</comment>
<feature type="compositionally biased region" description="Basic and acidic residues" evidence="3">
    <location>
        <begin position="107"/>
        <end position="147"/>
    </location>
</feature>
<feature type="region of interest" description="Disordered" evidence="3">
    <location>
        <begin position="530"/>
        <end position="549"/>
    </location>
</feature>
<comment type="caution">
    <text evidence="5">The sequence shown here is derived from an EMBL/GenBank/DDBJ whole genome shotgun (WGS) entry which is preliminary data.</text>
</comment>
<feature type="compositionally biased region" description="Polar residues" evidence="3">
    <location>
        <begin position="326"/>
        <end position="353"/>
    </location>
</feature>
<protein>
    <recommendedName>
        <fullName evidence="4">Chromo domain-containing protein</fullName>
    </recommendedName>
</protein>
<evidence type="ECO:0000256" key="3">
    <source>
        <dbReference type="SAM" id="MobiDB-lite"/>
    </source>
</evidence>
<evidence type="ECO:0000313" key="6">
    <source>
        <dbReference type="Proteomes" id="UP000559256"/>
    </source>
</evidence>
<feature type="compositionally biased region" description="Polar residues" evidence="3">
    <location>
        <begin position="388"/>
        <end position="425"/>
    </location>
</feature>
<name>A0A8H5GYV1_9AGAR</name>
<dbReference type="InterPro" id="IPR000953">
    <property type="entry name" value="Chromo/chromo_shadow_dom"/>
</dbReference>
<reference evidence="5 6" key="1">
    <citation type="journal article" date="2020" name="ISME J.">
        <title>Uncovering the hidden diversity of litter-decomposition mechanisms in mushroom-forming fungi.</title>
        <authorList>
            <person name="Floudas D."/>
            <person name="Bentzer J."/>
            <person name="Ahren D."/>
            <person name="Johansson T."/>
            <person name="Persson P."/>
            <person name="Tunlid A."/>
        </authorList>
    </citation>
    <scope>NUCLEOTIDE SEQUENCE [LARGE SCALE GENOMIC DNA]</scope>
    <source>
        <strain evidence="5 6">CBS 291.85</strain>
    </source>
</reference>